<comment type="caution">
    <text evidence="2">The sequence shown here is derived from an EMBL/GenBank/DDBJ whole genome shotgun (WGS) entry which is preliminary data.</text>
</comment>
<dbReference type="CDD" id="cd00657">
    <property type="entry name" value="Ferritin_like"/>
    <property type="match status" value="1"/>
</dbReference>
<name>A0A9P6EGR4_9AGAR</name>
<evidence type="ECO:0000256" key="1">
    <source>
        <dbReference type="SAM" id="SignalP"/>
    </source>
</evidence>
<evidence type="ECO:0000313" key="2">
    <source>
        <dbReference type="EMBL" id="KAF9528801.1"/>
    </source>
</evidence>
<gene>
    <name evidence="2" type="ORF">CPB83DRAFT_869349</name>
</gene>
<dbReference type="InterPro" id="IPR039254">
    <property type="entry name" value="Rds1"/>
</dbReference>
<feature type="chain" id="PRO_5040367578" evidence="1">
    <location>
        <begin position="20"/>
        <end position="293"/>
    </location>
</feature>
<keyword evidence="1" id="KW-0732">Signal</keyword>
<dbReference type="InterPro" id="IPR009078">
    <property type="entry name" value="Ferritin-like_SF"/>
</dbReference>
<proteinExistence type="predicted"/>
<dbReference type="InterPro" id="IPR012347">
    <property type="entry name" value="Ferritin-like"/>
</dbReference>
<evidence type="ECO:0000313" key="3">
    <source>
        <dbReference type="Proteomes" id="UP000807306"/>
    </source>
</evidence>
<dbReference type="PANTHER" id="PTHR38705">
    <property type="entry name" value="PROTEIN RDS1"/>
    <property type="match status" value="1"/>
</dbReference>
<dbReference type="Proteomes" id="UP000807306">
    <property type="component" value="Unassembled WGS sequence"/>
</dbReference>
<dbReference type="PANTHER" id="PTHR38705:SF1">
    <property type="entry name" value="PROTEIN RDS1"/>
    <property type="match status" value="1"/>
</dbReference>
<reference evidence="2" key="1">
    <citation type="submission" date="2020-11" db="EMBL/GenBank/DDBJ databases">
        <authorList>
            <consortium name="DOE Joint Genome Institute"/>
            <person name="Ahrendt S."/>
            <person name="Riley R."/>
            <person name="Andreopoulos W."/>
            <person name="Labutti K."/>
            <person name="Pangilinan J."/>
            <person name="Ruiz-Duenas F.J."/>
            <person name="Barrasa J.M."/>
            <person name="Sanchez-Garcia M."/>
            <person name="Camarero S."/>
            <person name="Miyauchi S."/>
            <person name="Serrano A."/>
            <person name="Linde D."/>
            <person name="Babiker R."/>
            <person name="Drula E."/>
            <person name="Ayuso-Fernandez I."/>
            <person name="Pacheco R."/>
            <person name="Padilla G."/>
            <person name="Ferreira P."/>
            <person name="Barriuso J."/>
            <person name="Kellner H."/>
            <person name="Castanera R."/>
            <person name="Alfaro M."/>
            <person name="Ramirez L."/>
            <person name="Pisabarro A.G."/>
            <person name="Kuo A."/>
            <person name="Tritt A."/>
            <person name="Lipzen A."/>
            <person name="He G."/>
            <person name="Yan M."/>
            <person name="Ng V."/>
            <person name="Cullen D."/>
            <person name="Martin F."/>
            <person name="Rosso M.-N."/>
            <person name="Henrissat B."/>
            <person name="Hibbett D."/>
            <person name="Martinez A.T."/>
            <person name="Grigoriev I.V."/>
        </authorList>
    </citation>
    <scope>NUCLEOTIDE SEQUENCE</scope>
    <source>
        <strain evidence="2">CBS 506.95</strain>
    </source>
</reference>
<feature type="signal peptide" evidence="1">
    <location>
        <begin position="1"/>
        <end position="19"/>
    </location>
</feature>
<dbReference type="OrthoDB" id="1001765at2759"/>
<keyword evidence="3" id="KW-1185">Reference proteome</keyword>
<dbReference type="Gene3D" id="1.20.1260.10">
    <property type="match status" value="1"/>
</dbReference>
<dbReference type="Pfam" id="PF13668">
    <property type="entry name" value="Ferritin_2"/>
    <property type="match status" value="1"/>
</dbReference>
<organism evidence="2 3">
    <name type="scientific">Crepidotus variabilis</name>
    <dbReference type="NCBI Taxonomy" id="179855"/>
    <lineage>
        <taxon>Eukaryota</taxon>
        <taxon>Fungi</taxon>
        <taxon>Dikarya</taxon>
        <taxon>Basidiomycota</taxon>
        <taxon>Agaricomycotina</taxon>
        <taxon>Agaricomycetes</taxon>
        <taxon>Agaricomycetidae</taxon>
        <taxon>Agaricales</taxon>
        <taxon>Agaricineae</taxon>
        <taxon>Crepidotaceae</taxon>
        <taxon>Crepidotus</taxon>
    </lineage>
</organism>
<accession>A0A9P6EGR4</accession>
<sequence length="293" mass="30995">MFRSLYVAVVAALSLSAAAAPLQSRNNGVDDVTILNYALTLEHLENAFYHEALSKFDEKAFTDAGLPDSARGRFNEIASHEQTHVDFLSKALGDKATQPCTYSFPYTDPKSFVALSQVLEGVGTSAYAGAAKFISNKDYLTAAATILTTEARHAGFVSSAINKFAAWGGAFDTPLGFNEVYTLAAPFITSCPDSNPKLPVTAFPDLTVANAAPGQAAAVTSKADKAASHIAFFNGLDQIFVPINNGQVMIPQGLKGQIYAVATTSATAATDDVIVAGPAILLYEYDYQGNLMQ</sequence>
<protein>
    <submittedName>
        <fullName evidence="2">Ferritin-like domain-containing protein</fullName>
    </submittedName>
</protein>
<dbReference type="SUPFAM" id="SSF47240">
    <property type="entry name" value="Ferritin-like"/>
    <property type="match status" value="1"/>
</dbReference>
<dbReference type="EMBL" id="MU157850">
    <property type="protein sequence ID" value="KAF9528801.1"/>
    <property type="molecule type" value="Genomic_DNA"/>
</dbReference>
<dbReference type="AlphaFoldDB" id="A0A9P6EGR4"/>